<name>A0A847SM70_9BACT</name>
<reference evidence="6 7" key="1">
    <citation type="submission" date="2020-04" db="EMBL/GenBank/DDBJ databases">
        <authorList>
            <person name="Yin C."/>
        </authorList>
    </citation>
    <scope>NUCLEOTIDE SEQUENCE [LARGE SCALE GENOMIC DNA]</scope>
    <source>
        <strain evidence="6 7">Ak56</strain>
    </source>
</reference>
<evidence type="ECO:0000256" key="3">
    <source>
        <dbReference type="ARBA" id="ARBA00022989"/>
    </source>
</evidence>
<keyword evidence="3 5" id="KW-1133">Transmembrane helix</keyword>
<keyword evidence="2 5" id="KW-0812">Transmembrane</keyword>
<comment type="caution">
    <text evidence="6">The sequence shown here is derived from an EMBL/GenBank/DDBJ whole genome shotgun (WGS) entry which is preliminary data.</text>
</comment>
<feature type="transmembrane region" description="Helical" evidence="5">
    <location>
        <begin position="23"/>
        <end position="47"/>
    </location>
</feature>
<keyword evidence="4 5" id="KW-0472">Membrane</keyword>
<dbReference type="RefSeq" id="WP_168736476.1">
    <property type="nucleotide sequence ID" value="NZ_JABAHZ010000001.1"/>
</dbReference>
<evidence type="ECO:0000313" key="7">
    <source>
        <dbReference type="Proteomes" id="UP000552864"/>
    </source>
</evidence>
<evidence type="ECO:0000313" key="6">
    <source>
        <dbReference type="EMBL" id="NLR77042.1"/>
    </source>
</evidence>
<evidence type="ECO:0000256" key="5">
    <source>
        <dbReference type="SAM" id="Phobius"/>
    </source>
</evidence>
<evidence type="ECO:0000256" key="4">
    <source>
        <dbReference type="ARBA" id="ARBA00023136"/>
    </source>
</evidence>
<keyword evidence="7" id="KW-1185">Reference proteome</keyword>
<gene>
    <name evidence="6" type="ORF">HGH91_00295</name>
</gene>
<comment type="subcellular location">
    <subcellularLocation>
        <location evidence="1">Membrane</location>
        <topology evidence="1">Multi-pass membrane protein</topology>
    </subcellularLocation>
</comment>
<dbReference type="Proteomes" id="UP000552864">
    <property type="component" value="Unassembled WGS sequence"/>
</dbReference>
<proteinExistence type="predicted"/>
<feature type="transmembrane region" description="Helical" evidence="5">
    <location>
        <begin position="192"/>
        <end position="211"/>
    </location>
</feature>
<evidence type="ECO:0000256" key="2">
    <source>
        <dbReference type="ARBA" id="ARBA00022692"/>
    </source>
</evidence>
<sequence>MDQNPIMDTRTTINEQWPLSRKIAFRFFTVYFLLYIACNFGMPAYLWNVPVTWAGKWLIRPDFAITAWPNGSGDTTFNYLQLFCMVLFSLLVCIGWSLADRRRAGYNRLLYWLLVLLRYFLAVTMISYGLAKVFKTQFPFPLLTSLDERLGDMSPMKLAWSYMGYSAGYNLFTGAAECIGGLLLFFGRTRLLGALVSMGVMINVVAMNFCYDIPVKLFSAHLFFIALFIALPDIKRLVDFFLLNKPTEPYNGWQPTFRTRWKHITFRIAKYAIVITLLVLCSRGMVATDPHSPKPRYYGIYEVQSFTATPDITNTQLTQFREWQKIYLDEFNLLVARKKDNSKEYYNMKTDTAHHTLSFWGDRDTVYLQIGDQLAQGLLTLEGKVNGDSLHITLKQQDLNAMPLISRGFHWVNEYPFNW</sequence>
<evidence type="ECO:0000256" key="1">
    <source>
        <dbReference type="ARBA" id="ARBA00004141"/>
    </source>
</evidence>
<dbReference type="Pfam" id="PF07681">
    <property type="entry name" value="DoxX"/>
    <property type="match status" value="1"/>
</dbReference>
<dbReference type="AlphaFoldDB" id="A0A847SM70"/>
<organism evidence="6 7">
    <name type="scientific">Chitinophaga eiseniae</name>
    <dbReference type="NCBI Taxonomy" id="634771"/>
    <lineage>
        <taxon>Bacteria</taxon>
        <taxon>Pseudomonadati</taxon>
        <taxon>Bacteroidota</taxon>
        <taxon>Chitinophagia</taxon>
        <taxon>Chitinophagales</taxon>
        <taxon>Chitinophagaceae</taxon>
        <taxon>Chitinophaga</taxon>
    </lineage>
</organism>
<feature type="transmembrane region" description="Helical" evidence="5">
    <location>
        <begin position="110"/>
        <end position="131"/>
    </location>
</feature>
<dbReference type="GO" id="GO:0016020">
    <property type="term" value="C:membrane"/>
    <property type="evidence" value="ECO:0007669"/>
    <property type="project" value="UniProtKB-SubCell"/>
</dbReference>
<dbReference type="InterPro" id="IPR032808">
    <property type="entry name" value="DoxX"/>
</dbReference>
<protein>
    <submittedName>
        <fullName evidence="6">DoxX family membrane protein</fullName>
    </submittedName>
</protein>
<dbReference type="EMBL" id="JABAHZ010000001">
    <property type="protein sequence ID" value="NLR77042.1"/>
    <property type="molecule type" value="Genomic_DNA"/>
</dbReference>
<feature type="transmembrane region" description="Helical" evidence="5">
    <location>
        <begin position="79"/>
        <end position="98"/>
    </location>
</feature>
<feature type="transmembrane region" description="Helical" evidence="5">
    <location>
        <begin position="162"/>
        <end position="185"/>
    </location>
</feature>
<accession>A0A847SM70</accession>